<protein>
    <submittedName>
        <fullName evidence="1">Uncharacterized protein</fullName>
    </submittedName>
</protein>
<dbReference type="AlphaFoldDB" id="A0A6A6EN02"/>
<accession>A0A6A6EN02</accession>
<name>A0A6A6EN02_9PEZI</name>
<keyword evidence="2" id="KW-1185">Reference proteome</keyword>
<dbReference type="EMBL" id="ML994615">
    <property type="protein sequence ID" value="KAF2192139.1"/>
    <property type="molecule type" value="Genomic_DNA"/>
</dbReference>
<evidence type="ECO:0000313" key="1">
    <source>
        <dbReference type="EMBL" id="KAF2192139.1"/>
    </source>
</evidence>
<reference evidence="1" key="1">
    <citation type="journal article" date="2020" name="Stud. Mycol.">
        <title>101 Dothideomycetes genomes: a test case for predicting lifestyles and emergence of pathogens.</title>
        <authorList>
            <person name="Haridas S."/>
            <person name="Albert R."/>
            <person name="Binder M."/>
            <person name="Bloem J."/>
            <person name="Labutti K."/>
            <person name="Salamov A."/>
            <person name="Andreopoulos B."/>
            <person name="Baker S."/>
            <person name="Barry K."/>
            <person name="Bills G."/>
            <person name="Bluhm B."/>
            <person name="Cannon C."/>
            <person name="Castanera R."/>
            <person name="Culley D."/>
            <person name="Daum C."/>
            <person name="Ezra D."/>
            <person name="Gonzalez J."/>
            <person name="Henrissat B."/>
            <person name="Kuo A."/>
            <person name="Liang C."/>
            <person name="Lipzen A."/>
            <person name="Lutzoni F."/>
            <person name="Magnuson J."/>
            <person name="Mondo S."/>
            <person name="Nolan M."/>
            <person name="Ohm R."/>
            <person name="Pangilinan J."/>
            <person name="Park H.-J."/>
            <person name="Ramirez L."/>
            <person name="Alfaro M."/>
            <person name="Sun H."/>
            <person name="Tritt A."/>
            <person name="Yoshinaga Y."/>
            <person name="Zwiers L.-H."/>
            <person name="Turgeon B."/>
            <person name="Goodwin S."/>
            <person name="Spatafora J."/>
            <person name="Crous P."/>
            <person name="Grigoriev I."/>
        </authorList>
    </citation>
    <scope>NUCLEOTIDE SEQUENCE</scope>
    <source>
        <strain evidence="1">CBS 207.26</strain>
    </source>
</reference>
<gene>
    <name evidence="1" type="ORF">K469DRAFT_716633</name>
</gene>
<proteinExistence type="predicted"/>
<dbReference type="Proteomes" id="UP000800200">
    <property type="component" value="Unassembled WGS sequence"/>
</dbReference>
<organism evidence="1 2">
    <name type="scientific">Zopfia rhizophila CBS 207.26</name>
    <dbReference type="NCBI Taxonomy" id="1314779"/>
    <lineage>
        <taxon>Eukaryota</taxon>
        <taxon>Fungi</taxon>
        <taxon>Dikarya</taxon>
        <taxon>Ascomycota</taxon>
        <taxon>Pezizomycotina</taxon>
        <taxon>Dothideomycetes</taxon>
        <taxon>Dothideomycetes incertae sedis</taxon>
        <taxon>Zopfiaceae</taxon>
        <taxon>Zopfia</taxon>
    </lineage>
</organism>
<sequence>MPTDIAQYPKRSRILFPLQRVAIPKIGVVTGIVVAVSRSRLQAEVRHEVRNAMSVQSISRI</sequence>
<evidence type="ECO:0000313" key="2">
    <source>
        <dbReference type="Proteomes" id="UP000800200"/>
    </source>
</evidence>